<dbReference type="EMBL" id="VSSQ01046633">
    <property type="protein sequence ID" value="MPN00601.1"/>
    <property type="molecule type" value="Genomic_DNA"/>
</dbReference>
<proteinExistence type="predicted"/>
<organism evidence="1">
    <name type="scientific">bioreactor metagenome</name>
    <dbReference type="NCBI Taxonomy" id="1076179"/>
    <lineage>
        <taxon>unclassified sequences</taxon>
        <taxon>metagenomes</taxon>
        <taxon>ecological metagenomes</taxon>
    </lineage>
</organism>
<name>A0A645EFC7_9ZZZZ</name>
<sequence length="96" mass="10558">MIAGCALPKGHSQRECPFAWPFYLRNLNKRIGKQKNDRVPDSLLTSAGPQNAKRLSYHKVGCAVFVDEPLDVFLGADHMAAYGNLPRFSVAVAQSV</sequence>
<evidence type="ECO:0000313" key="1">
    <source>
        <dbReference type="EMBL" id="MPN00601.1"/>
    </source>
</evidence>
<dbReference type="AlphaFoldDB" id="A0A645EFC7"/>
<gene>
    <name evidence="1" type="ORF">SDC9_147797</name>
</gene>
<accession>A0A645EFC7</accession>
<reference evidence="1" key="1">
    <citation type="submission" date="2019-08" db="EMBL/GenBank/DDBJ databases">
        <authorList>
            <person name="Kucharzyk K."/>
            <person name="Murdoch R.W."/>
            <person name="Higgins S."/>
            <person name="Loffler F."/>
        </authorList>
    </citation>
    <scope>NUCLEOTIDE SEQUENCE</scope>
</reference>
<comment type="caution">
    <text evidence="1">The sequence shown here is derived from an EMBL/GenBank/DDBJ whole genome shotgun (WGS) entry which is preliminary data.</text>
</comment>
<protein>
    <submittedName>
        <fullName evidence="1">Uncharacterized protein</fullName>
    </submittedName>
</protein>